<comment type="caution">
    <text evidence="9">The sequence shown here is derived from an EMBL/GenBank/DDBJ whole genome shotgun (WGS) entry which is preliminary data.</text>
</comment>
<feature type="transmembrane region" description="Helical" evidence="7">
    <location>
        <begin position="142"/>
        <end position="171"/>
    </location>
</feature>
<sequence length="321" mass="33648">MTQSRWLRFAIHRLASLCAVLGALVVGTFLIVQLIPGDPARVLAGQDATGAQVAVIRHQLRLDQPLWRQFWSYLGQLAHGNLGTSFSQNGQQVAALIGDRLPYTAELAFLGLALVLLVSVPLGLAVAVGCQGGRRGALDSGFTAVTALFGAVPEYVLGTVLVALFALKLGWFPPAGAATLDALVLPVLAVAVGPICALARIVRREAGVVLGQEYLRTARGKRLGAARLHLRHALPNLLTSTLTLGGLMLTGLLGGTVVIETVFGWPGLGSMVVQAILARDYPVIQGIVLVLGLIATSINILIDILLGVLDPRRLGGAETHA</sequence>
<dbReference type="InterPro" id="IPR035906">
    <property type="entry name" value="MetI-like_sf"/>
</dbReference>
<evidence type="ECO:0000256" key="2">
    <source>
        <dbReference type="ARBA" id="ARBA00022448"/>
    </source>
</evidence>
<proteinExistence type="inferred from homology"/>
<comment type="subcellular location">
    <subcellularLocation>
        <location evidence="1 7">Cell membrane</location>
        <topology evidence="1 7">Multi-pass membrane protein</topology>
    </subcellularLocation>
</comment>
<keyword evidence="6 7" id="KW-0472">Membrane</keyword>
<feature type="transmembrane region" description="Helical" evidence="7">
    <location>
        <begin position="183"/>
        <end position="202"/>
    </location>
</feature>
<accession>A0ABV6VNB0</accession>
<evidence type="ECO:0000256" key="6">
    <source>
        <dbReference type="ARBA" id="ARBA00023136"/>
    </source>
</evidence>
<keyword evidence="2 7" id="KW-0813">Transport</keyword>
<dbReference type="Proteomes" id="UP001592531">
    <property type="component" value="Unassembled WGS sequence"/>
</dbReference>
<dbReference type="EMBL" id="JBHFAB010000001">
    <property type="protein sequence ID" value="MFC1415071.1"/>
    <property type="molecule type" value="Genomic_DNA"/>
</dbReference>
<comment type="similarity">
    <text evidence="7">Belongs to the binding-protein-dependent transport system permease family.</text>
</comment>
<dbReference type="InterPro" id="IPR045621">
    <property type="entry name" value="BPD_transp_1_N"/>
</dbReference>
<evidence type="ECO:0000313" key="9">
    <source>
        <dbReference type="EMBL" id="MFC1415071.1"/>
    </source>
</evidence>
<evidence type="ECO:0000256" key="7">
    <source>
        <dbReference type="RuleBase" id="RU363032"/>
    </source>
</evidence>
<feature type="transmembrane region" description="Helical" evidence="7">
    <location>
        <begin position="107"/>
        <end position="130"/>
    </location>
</feature>
<evidence type="ECO:0000256" key="1">
    <source>
        <dbReference type="ARBA" id="ARBA00004651"/>
    </source>
</evidence>
<feature type="domain" description="ABC transmembrane type-1" evidence="8">
    <location>
        <begin position="101"/>
        <end position="306"/>
    </location>
</feature>
<evidence type="ECO:0000259" key="8">
    <source>
        <dbReference type="PROSITE" id="PS50928"/>
    </source>
</evidence>
<keyword evidence="5 7" id="KW-1133">Transmembrane helix</keyword>
<dbReference type="CDD" id="cd06261">
    <property type="entry name" value="TM_PBP2"/>
    <property type="match status" value="1"/>
</dbReference>
<dbReference type="InterPro" id="IPR000515">
    <property type="entry name" value="MetI-like"/>
</dbReference>
<dbReference type="PANTHER" id="PTHR43163:SF6">
    <property type="entry name" value="DIPEPTIDE TRANSPORT SYSTEM PERMEASE PROTEIN DPPB-RELATED"/>
    <property type="match status" value="1"/>
</dbReference>
<keyword evidence="4 7" id="KW-0812">Transmembrane</keyword>
<dbReference type="PROSITE" id="PS50928">
    <property type="entry name" value="ABC_TM1"/>
    <property type="match status" value="1"/>
</dbReference>
<keyword evidence="3" id="KW-1003">Cell membrane</keyword>
<feature type="transmembrane region" description="Helical" evidence="7">
    <location>
        <begin position="14"/>
        <end position="35"/>
    </location>
</feature>
<evidence type="ECO:0000256" key="3">
    <source>
        <dbReference type="ARBA" id="ARBA00022475"/>
    </source>
</evidence>
<evidence type="ECO:0000313" key="10">
    <source>
        <dbReference type="Proteomes" id="UP001592531"/>
    </source>
</evidence>
<gene>
    <name evidence="9" type="ORF">ACEZDE_00195</name>
</gene>
<evidence type="ECO:0000256" key="4">
    <source>
        <dbReference type="ARBA" id="ARBA00022692"/>
    </source>
</evidence>
<dbReference type="SUPFAM" id="SSF161098">
    <property type="entry name" value="MetI-like"/>
    <property type="match status" value="1"/>
</dbReference>
<dbReference type="RefSeq" id="WP_380530160.1">
    <property type="nucleotide sequence ID" value="NZ_JBHFAB010000001.1"/>
</dbReference>
<evidence type="ECO:0000256" key="5">
    <source>
        <dbReference type="ARBA" id="ARBA00022989"/>
    </source>
</evidence>
<keyword evidence="10" id="KW-1185">Reference proteome</keyword>
<reference evidence="9 10" key="1">
    <citation type="submission" date="2024-09" db="EMBL/GenBank/DDBJ databases">
        <authorList>
            <person name="Lee S.D."/>
        </authorList>
    </citation>
    <scope>NUCLEOTIDE SEQUENCE [LARGE SCALE GENOMIC DNA]</scope>
    <source>
        <strain evidence="9 10">N8-3</strain>
    </source>
</reference>
<dbReference type="PANTHER" id="PTHR43163">
    <property type="entry name" value="DIPEPTIDE TRANSPORT SYSTEM PERMEASE PROTEIN DPPB-RELATED"/>
    <property type="match status" value="1"/>
</dbReference>
<protein>
    <submittedName>
        <fullName evidence="9">ABC transporter permease</fullName>
    </submittedName>
</protein>
<dbReference type="Pfam" id="PF19300">
    <property type="entry name" value="BPD_transp_1_N"/>
    <property type="match status" value="1"/>
</dbReference>
<dbReference type="Gene3D" id="1.10.3720.10">
    <property type="entry name" value="MetI-like"/>
    <property type="match status" value="1"/>
</dbReference>
<name>A0ABV6VNB0_9ACTN</name>
<feature type="transmembrane region" description="Helical" evidence="7">
    <location>
        <begin position="237"/>
        <end position="263"/>
    </location>
</feature>
<organism evidence="9 10">
    <name type="scientific">Streptacidiphilus cavernicola</name>
    <dbReference type="NCBI Taxonomy" id="3342716"/>
    <lineage>
        <taxon>Bacteria</taxon>
        <taxon>Bacillati</taxon>
        <taxon>Actinomycetota</taxon>
        <taxon>Actinomycetes</taxon>
        <taxon>Kitasatosporales</taxon>
        <taxon>Streptomycetaceae</taxon>
        <taxon>Streptacidiphilus</taxon>
    </lineage>
</organism>
<dbReference type="Pfam" id="PF00528">
    <property type="entry name" value="BPD_transp_1"/>
    <property type="match status" value="1"/>
</dbReference>
<feature type="transmembrane region" description="Helical" evidence="7">
    <location>
        <begin position="283"/>
        <end position="306"/>
    </location>
</feature>